<feature type="region of interest" description="Disordered" evidence="1">
    <location>
        <begin position="411"/>
        <end position="438"/>
    </location>
</feature>
<feature type="compositionally biased region" description="Basic residues" evidence="1">
    <location>
        <begin position="872"/>
        <end position="885"/>
    </location>
</feature>
<organism evidence="2 3">
    <name type="scientific">Exophiala spinifera</name>
    <dbReference type="NCBI Taxonomy" id="91928"/>
    <lineage>
        <taxon>Eukaryota</taxon>
        <taxon>Fungi</taxon>
        <taxon>Dikarya</taxon>
        <taxon>Ascomycota</taxon>
        <taxon>Pezizomycotina</taxon>
        <taxon>Eurotiomycetes</taxon>
        <taxon>Chaetothyriomycetidae</taxon>
        <taxon>Chaetothyriales</taxon>
        <taxon>Herpotrichiellaceae</taxon>
        <taxon>Exophiala</taxon>
    </lineage>
</organism>
<evidence type="ECO:0000313" key="3">
    <source>
        <dbReference type="Proteomes" id="UP000053328"/>
    </source>
</evidence>
<feature type="region of interest" description="Disordered" evidence="1">
    <location>
        <begin position="586"/>
        <end position="613"/>
    </location>
</feature>
<proteinExistence type="predicted"/>
<dbReference type="HOGENOM" id="CLU_010731_0_0_1"/>
<reference evidence="2 3" key="1">
    <citation type="submission" date="2015-01" db="EMBL/GenBank/DDBJ databases">
        <title>The Genome Sequence of Exophiala spinifera CBS89968.</title>
        <authorList>
            <consortium name="The Broad Institute Genomics Platform"/>
            <person name="Cuomo C."/>
            <person name="de Hoog S."/>
            <person name="Gorbushina A."/>
            <person name="Stielow B."/>
            <person name="Teixiera M."/>
            <person name="Abouelleil A."/>
            <person name="Chapman S.B."/>
            <person name="Priest M."/>
            <person name="Young S.K."/>
            <person name="Wortman J."/>
            <person name="Nusbaum C."/>
            <person name="Birren B."/>
        </authorList>
    </citation>
    <scope>NUCLEOTIDE SEQUENCE [LARGE SCALE GENOMIC DNA]</scope>
    <source>
        <strain evidence="2 3">CBS 89968</strain>
    </source>
</reference>
<feature type="compositionally biased region" description="Low complexity" evidence="1">
    <location>
        <begin position="412"/>
        <end position="421"/>
    </location>
</feature>
<evidence type="ECO:0000256" key="1">
    <source>
        <dbReference type="SAM" id="MobiDB-lite"/>
    </source>
</evidence>
<keyword evidence="3" id="KW-1185">Reference proteome</keyword>
<dbReference type="RefSeq" id="XP_016241492.1">
    <property type="nucleotide sequence ID" value="XM_016376216.1"/>
</dbReference>
<dbReference type="OrthoDB" id="4149643at2759"/>
<dbReference type="Proteomes" id="UP000053328">
    <property type="component" value="Unassembled WGS sequence"/>
</dbReference>
<feature type="compositionally biased region" description="Polar residues" evidence="1">
    <location>
        <begin position="1"/>
        <end position="10"/>
    </location>
</feature>
<dbReference type="EMBL" id="KN847492">
    <property type="protein sequence ID" value="KIW21276.1"/>
    <property type="molecule type" value="Genomic_DNA"/>
</dbReference>
<evidence type="ECO:0000313" key="2">
    <source>
        <dbReference type="EMBL" id="KIW21276.1"/>
    </source>
</evidence>
<feature type="compositionally biased region" description="Basic residues" evidence="1">
    <location>
        <begin position="905"/>
        <end position="924"/>
    </location>
</feature>
<dbReference type="AlphaFoldDB" id="A0A0D1Z0W0"/>
<accession>A0A0D1Z0W0</accession>
<feature type="compositionally biased region" description="Polar residues" evidence="1">
    <location>
        <begin position="595"/>
        <end position="613"/>
    </location>
</feature>
<sequence length="944" mass="104312">MVLATVSTLPPASAGLDPSETDPDKIESFEGIVNGTERTVSFFQSGPDSPTDNSTSDLPTAISHSKVANPREHIILEGQSTQPDGKLQRCSPLFTMERSEIGIGMDLNAANTGDGPSRIRQDLQQGRFEIPPLKNQNFDFNAPPTGTHQSPSTPRQLYLSPLRRRFDMSHLLPDRNLPFNLQIMEHVKSWAELGTRIEDDTRRKEVLDHVFEVLQKAWFEALRLGYDPGTPIPESGKRRQRMSVAPTLVKSQHNLHLPPPIARPRQRKDVEPSKLPIFVSGSYKNSQLWGVTAGELEQAGVSENRVRERAIADLSSGDELLQEVLEDLDTEEISKTDWLRTEEVTPLNPLGRNILLYTLFEVQMSRRSLDHLQSLYAQFTTKQQKANTQKRIDEEMKRHNLFLALALEVTDHPGTSSSGSPESEHEGESHLDKQFPDSGVGYSAAGDPLIEAVEKVVALASTPELGQLVCSMSVVLPEHVLDTANTANTDTLSDKERARCALREILQDIQSIQALSSDAEDTAANSKRHLYLQTEIAELEKNVSNNKKLLADLLPGLKDSLPRVDEESHVPVDIEMGGLQDNAEHSLSGEAATRSEPNSGTSLETTSSAGAPTSVQDLEDVDADLMEHPQLGQAKHDHATIVEPCPSALTRTGSSEQNTSSAIPDSSLEAQPVERYSRVPSQGHEESAHVVQERALGQSLVVRMLVCKGFDPTEFTSEKVFEHGGFSYRYTRASSLSERRAMDEYLDSYIRRHRKSPTHGHYDALCHPADPERRTVVHGIWNNKSGGKADGSEWFYDGDGDCQPPAVEYNHKRSAVKSRAEAETASGEEGASDVVEGRPGTLPEREPPRLVNKNFKNVLKIKLKTRPDANIGKRRQMQNNKRRSRAGPLPASPLSRSMTASTTRPPKRARSASAGRRRSKRHAGKQATSTEVDGNTDDEYVPSD</sequence>
<feature type="compositionally biased region" description="Basic and acidic residues" evidence="1">
    <location>
        <begin position="422"/>
        <end position="435"/>
    </location>
</feature>
<feature type="compositionally biased region" description="Acidic residues" evidence="1">
    <location>
        <begin position="934"/>
        <end position="944"/>
    </location>
</feature>
<feature type="region of interest" description="Disordered" evidence="1">
    <location>
        <begin position="647"/>
        <end position="690"/>
    </location>
</feature>
<feature type="region of interest" description="Disordered" evidence="1">
    <location>
        <begin position="813"/>
        <end position="944"/>
    </location>
</feature>
<feature type="compositionally biased region" description="Polar residues" evidence="1">
    <location>
        <begin position="894"/>
        <end position="903"/>
    </location>
</feature>
<feature type="region of interest" description="Disordered" evidence="1">
    <location>
        <begin position="1"/>
        <end position="24"/>
    </location>
</feature>
<name>A0A0D1Z0W0_9EURO</name>
<gene>
    <name evidence="2" type="ORF">PV08_01856</name>
</gene>
<feature type="compositionally biased region" description="Polar residues" evidence="1">
    <location>
        <begin position="649"/>
        <end position="664"/>
    </location>
</feature>
<protein>
    <submittedName>
        <fullName evidence="2">Uncharacterized protein</fullName>
    </submittedName>
</protein>
<dbReference type="GeneID" id="27328939"/>
<dbReference type="VEuPathDB" id="FungiDB:PV08_01856"/>